<dbReference type="EMBL" id="LKCW01000025">
    <property type="protein sequence ID" value="KPM43918.1"/>
    <property type="molecule type" value="Genomic_DNA"/>
</dbReference>
<dbReference type="InterPro" id="IPR001810">
    <property type="entry name" value="F-box_dom"/>
</dbReference>
<sequence length="496" mass="57239">MYLYTLHRLVSPPVKFHHFHIMSVLCMWLENTFNQVVGLFAHIFKSCTIPKHGFGCVLTILDSHGFVSSDGPRQRQQYYQMRQTLREFEKHMDPQTAAALYNAKNSLLHRLPNEILFRVMAYAAHDDLSFACLRQVSRLFRRLVNAPAFRNHKFSTWNECRNCIGEDVRCAKIWDKGSAWYCRRRIWPNSFLLNEMKKRLLRDRFCAPCLREHVSNSLDKGIVEDYIHCAGCECHHLSTNFSAAEKAKPSIERICIGRQGFIRICEHQAVTWDDVEQVLNQMKRDGSANLSEIVVKSCHHAAHVFCCPDMPSPPRLQLHKSDDSDTFTLELRWAPHSSLEGLAAGKISASETRAMAKKYQADAARFILDERITGHYLPEMECFPANCCDCLQYDDLQVDQVEKMLGLAKGFFRPPIRPSDSPAMKSHTRIGCWEEYQSISYSQMSWVVLMYRMRSHARDDGSESIAIVTDYKRKILSAELKELHLGRKIICPVGWV</sequence>
<dbReference type="AlphaFoldDB" id="A0A0P7BAU3"/>
<comment type="caution">
    <text evidence="2">The sequence shown here is derived from an EMBL/GenBank/DDBJ whole genome shotgun (WGS) entry which is preliminary data.</text>
</comment>
<organism evidence="2 3">
    <name type="scientific">Neonectria ditissima</name>
    <dbReference type="NCBI Taxonomy" id="78410"/>
    <lineage>
        <taxon>Eukaryota</taxon>
        <taxon>Fungi</taxon>
        <taxon>Dikarya</taxon>
        <taxon>Ascomycota</taxon>
        <taxon>Pezizomycotina</taxon>
        <taxon>Sordariomycetes</taxon>
        <taxon>Hypocreomycetidae</taxon>
        <taxon>Hypocreales</taxon>
        <taxon>Nectriaceae</taxon>
        <taxon>Neonectria</taxon>
    </lineage>
</organism>
<dbReference type="SUPFAM" id="SSF81383">
    <property type="entry name" value="F-box domain"/>
    <property type="match status" value="1"/>
</dbReference>
<evidence type="ECO:0000313" key="2">
    <source>
        <dbReference type="EMBL" id="KPM43918.1"/>
    </source>
</evidence>
<dbReference type="PROSITE" id="PS50181">
    <property type="entry name" value="FBOX"/>
    <property type="match status" value="1"/>
</dbReference>
<name>A0A0P7BAU3_9HYPO</name>
<dbReference type="CDD" id="cd09917">
    <property type="entry name" value="F-box_SF"/>
    <property type="match status" value="1"/>
</dbReference>
<gene>
    <name evidence="2" type="ORF">AK830_g2612</name>
</gene>
<reference evidence="2 3" key="1">
    <citation type="submission" date="2015-09" db="EMBL/GenBank/DDBJ databases">
        <title>Draft genome of a European isolate of the apple canker pathogen Neonectria ditissima.</title>
        <authorList>
            <person name="Gomez-Cortecero A."/>
            <person name="Harrison R.J."/>
            <person name="Armitage A.D."/>
        </authorList>
    </citation>
    <scope>NUCLEOTIDE SEQUENCE [LARGE SCALE GENOMIC DNA]</scope>
    <source>
        <strain evidence="2 3">R09/05</strain>
    </source>
</reference>
<dbReference type="STRING" id="78410.A0A0P7BAU3"/>
<evidence type="ECO:0000259" key="1">
    <source>
        <dbReference type="PROSITE" id="PS50181"/>
    </source>
</evidence>
<accession>A0A0P7BAU3</accession>
<feature type="domain" description="F-box" evidence="1">
    <location>
        <begin position="105"/>
        <end position="152"/>
    </location>
</feature>
<dbReference type="OrthoDB" id="3692147at2759"/>
<keyword evidence="3" id="KW-1185">Reference proteome</keyword>
<dbReference type="Proteomes" id="UP000050424">
    <property type="component" value="Unassembled WGS sequence"/>
</dbReference>
<dbReference type="InterPro" id="IPR036047">
    <property type="entry name" value="F-box-like_dom_sf"/>
</dbReference>
<proteinExistence type="predicted"/>
<evidence type="ECO:0000313" key="3">
    <source>
        <dbReference type="Proteomes" id="UP000050424"/>
    </source>
</evidence>
<protein>
    <recommendedName>
        <fullName evidence="1">F-box domain-containing protein</fullName>
    </recommendedName>
</protein>